<dbReference type="Pfam" id="PF07833">
    <property type="entry name" value="Cu_amine_oxidN1"/>
    <property type="match status" value="1"/>
</dbReference>
<dbReference type="InterPro" id="IPR012854">
    <property type="entry name" value="Cu_amine_oxidase-like_N"/>
</dbReference>
<protein>
    <recommendedName>
        <fullName evidence="1">Copper amine oxidase-like N-terminal domain-containing protein</fullName>
    </recommendedName>
</protein>
<dbReference type="GeneID" id="301136431"/>
<dbReference type="Proteomes" id="UP000036867">
    <property type="component" value="Unassembled WGS sequence"/>
</dbReference>
<evidence type="ECO:0000259" key="1">
    <source>
        <dbReference type="Pfam" id="PF07833"/>
    </source>
</evidence>
<evidence type="ECO:0000313" key="3">
    <source>
        <dbReference type="Proteomes" id="UP000036867"/>
    </source>
</evidence>
<dbReference type="InterPro" id="IPR036582">
    <property type="entry name" value="Mao_N_sf"/>
</dbReference>
<proteinExistence type="predicted"/>
<comment type="caution">
    <text evidence="2">The sequence shown here is derived from an EMBL/GenBank/DDBJ whole genome shotgun (WGS) entry which is preliminary data.</text>
</comment>
<gene>
    <name evidence="2" type="ORF">AMD00_09990</name>
</gene>
<organism evidence="2 3">
    <name type="scientific">Viridibacillus arvi</name>
    <dbReference type="NCBI Taxonomy" id="263475"/>
    <lineage>
        <taxon>Bacteria</taxon>
        <taxon>Bacillati</taxon>
        <taxon>Bacillota</taxon>
        <taxon>Bacilli</taxon>
        <taxon>Bacillales</taxon>
        <taxon>Caryophanaceae</taxon>
        <taxon>Viridibacillus</taxon>
    </lineage>
</organism>
<keyword evidence="3" id="KW-1185">Reference proteome</keyword>
<feature type="domain" description="Copper amine oxidase-like N-terminal" evidence="1">
    <location>
        <begin position="118"/>
        <end position="206"/>
    </location>
</feature>
<evidence type="ECO:0000313" key="2">
    <source>
        <dbReference type="EMBL" id="KOO48753.1"/>
    </source>
</evidence>
<reference evidence="3" key="1">
    <citation type="submission" date="2015-08" db="EMBL/GenBank/DDBJ databases">
        <title>Fjat-10028 dsm 16317.</title>
        <authorList>
            <person name="Liu B."/>
            <person name="Wang J."/>
            <person name="Zhu Y."/>
            <person name="Liu G."/>
            <person name="Chen Q."/>
            <person name="Chen Z."/>
            <person name="Lan J."/>
            <person name="Che J."/>
            <person name="Ge C."/>
            <person name="Shi H."/>
            <person name="Pan Z."/>
            <person name="Liu X."/>
        </authorList>
    </citation>
    <scope>NUCLEOTIDE SEQUENCE [LARGE SCALE GENOMIC DNA]</scope>
    <source>
        <strain evidence="3">DSM 16317</strain>
    </source>
</reference>
<dbReference type="OrthoDB" id="2732647at2"/>
<name>A0A0M0LDF0_9BACL</name>
<dbReference type="RefSeq" id="WP_053416938.1">
    <property type="nucleotide sequence ID" value="NZ_LILB01000005.1"/>
</dbReference>
<accession>A0A0M0LDF0</accession>
<dbReference type="PATRIC" id="fig|263475.3.peg.3204"/>
<dbReference type="AlphaFoldDB" id="A0A0M0LDF0"/>
<dbReference type="EMBL" id="LILB01000005">
    <property type="protein sequence ID" value="KOO48753.1"/>
    <property type="molecule type" value="Genomic_DNA"/>
</dbReference>
<dbReference type="STRING" id="263475.AMD00_09990"/>
<dbReference type="Gene3D" id="3.30.457.10">
    <property type="entry name" value="Copper amine oxidase-like, N-terminal domain"/>
    <property type="match status" value="1"/>
</dbReference>
<dbReference type="SUPFAM" id="SSF55383">
    <property type="entry name" value="Copper amine oxidase, domain N"/>
    <property type="match status" value="1"/>
</dbReference>
<sequence length="214" mass="24955">MYKKIRLAVMLFFCGTLVDGGIVKANDDHKNKYEDAYEDDEEEYEYDDEDYYSEDLYEDEYDESSNNDKLMTSEKGTWNIWTRNLAKSKEDLPFTDSKTVQLKVSAEKTVRDIYVIPKEGEFFVQGKLVSEFLGAKASFYKTSRILEVISKETKLIFRANTNVVYENNVKKPLPAISFYINEEIYLPLSTIANGLGYEVEWQENDNMFLCQKLS</sequence>